<name>A0A9K3N3A1_HELAN</name>
<feature type="region of interest" description="Disordered" evidence="1">
    <location>
        <begin position="1"/>
        <end position="25"/>
    </location>
</feature>
<dbReference type="AlphaFoldDB" id="A0A9K3N3A1"/>
<sequence>MATQPKHQRKLNLDAPLLSTRRPNAPIIHPRAASWDSRNRVPFSWELSAGKPKDIGTQLDDEFTVPPPRPPPGRKVVEQEYDGDDDFSDAMDTFSLSAAIDMVESAEMAKRNSNMLDGVELDSGGNQSPSFIIQRFLSDAKALALSSGLPIPKSISNQRDKCKTQMINSSPKGCGLGLDGLFPWRTKHKHKHKPPCGVKSPVRVTSASVKSQWGWKPRPK</sequence>
<evidence type="ECO:0000256" key="1">
    <source>
        <dbReference type="SAM" id="MobiDB-lite"/>
    </source>
</evidence>
<evidence type="ECO:0000313" key="3">
    <source>
        <dbReference type="Proteomes" id="UP000215914"/>
    </source>
</evidence>
<protein>
    <submittedName>
        <fullName evidence="2">Uncharacterized protein</fullName>
    </submittedName>
</protein>
<keyword evidence="3" id="KW-1185">Reference proteome</keyword>
<dbReference type="OrthoDB" id="767768at2759"/>
<proteinExistence type="predicted"/>
<feature type="region of interest" description="Disordered" evidence="1">
    <location>
        <begin position="49"/>
        <end position="74"/>
    </location>
</feature>
<dbReference type="PANTHER" id="PTHR33671:SF1">
    <property type="entry name" value="DUF688 FAMILY PROTEIN"/>
    <property type="match status" value="1"/>
</dbReference>
<dbReference type="Pfam" id="PF05097">
    <property type="entry name" value="DUF688"/>
    <property type="match status" value="1"/>
</dbReference>
<comment type="caution">
    <text evidence="2">The sequence shown here is derived from an EMBL/GenBank/DDBJ whole genome shotgun (WGS) entry which is preliminary data.</text>
</comment>
<reference evidence="2" key="2">
    <citation type="submission" date="2020-06" db="EMBL/GenBank/DDBJ databases">
        <title>Helianthus annuus Genome sequencing and assembly Release 2.</title>
        <authorList>
            <person name="Gouzy J."/>
            <person name="Langlade N."/>
            <person name="Munos S."/>
        </authorList>
    </citation>
    <scope>NUCLEOTIDE SEQUENCE</scope>
    <source>
        <tissue evidence="2">Leaves</tissue>
    </source>
</reference>
<feature type="compositionally biased region" description="Basic residues" evidence="1">
    <location>
        <begin position="1"/>
        <end position="10"/>
    </location>
</feature>
<gene>
    <name evidence="2" type="ORF">HanXRQr2_Chr10g0429981</name>
</gene>
<accession>A0A9K3N3A1</accession>
<dbReference type="PANTHER" id="PTHR33671">
    <property type="entry name" value="N-METHYLTRANSFERASE, PUTATIVE (DUF688)-RELATED"/>
    <property type="match status" value="1"/>
</dbReference>
<dbReference type="Proteomes" id="UP000215914">
    <property type="component" value="Unassembled WGS sequence"/>
</dbReference>
<feature type="region of interest" description="Disordered" evidence="1">
    <location>
        <begin position="189"/>
        <end position="220"/>
    </location>
</feature>
<reference evidence="2" key="1">
    <citation type="journal article" date="2017" name="Nature">
        <title>The sunflower genome provides insights into oil metabolism, flowering and Asterid evolution.</title>
        <authorList>
            <person name="Badouin H."/>
            <person name="Gouzy J."/>
            <person name="Grassa C.J."/>
            <person name="Murat F."/>
            <person name="Staton S.E."/>
            <person name="Cottret L."/>
            <person name="Lelandais-Briere C."/>
            <person name="Owens G.L."/>
            <person name="Carrere S."/>
            <person name="Mayjonade B."/>
            <person name="Legrand L."/>
            <person name="Gill N."/>
            <person name="Kane N.C."/>
            <person name="Bowers J.E."/>
            <person name="Hubner S."/>
            <person name="Bellec A."/>
            <person name="Berard A."/>
            <person name="Berges H."/>
            <person name="Blanchet N."/>
            <person name="Boniface M.C."/>
            <person name="Brunel D."/>
            <person name="Catrice O."/>
            <person name="Chaidir N."/>
            <person name="Claudel C."/>
            <person name="Donnadieu C."/>
            <person name="Faraut T."/>
            <person name="Fievet G."/>
            <person name="Helmstetter N."/>
            <person name="King M."/>
            <person name="Knapp S.J."/>
            <person name="Lai Z."/>
            <person name="Le Paslier M.C."/>
            <person name="Lippi Y."/>
            <person name="Lorenzon L."/>
            <person name="Mandel J.R."/>
            <person name="Marage G."/>
            <person name="Marchand G."/>
            <person name="Marquand E."/>
            <person name="Bret-Mestries E."/>
            <person name="Morien E."/>
            <person name="Nambeesan S."/>
            <person name="Nguyen T."/>
            <person name="Pegot-Espagnet P."/>
            <person name="Pouilly N."/>
            <person name="Raftis F."/>
            <person name="Sallet E."/>
            <person name="Schiex T."/>
            <person name="Thomas J."/>
            <person name="Vandecasteele C."/>
            <person name="Vares D."/>
            <person name="Vear F."/>
            <person name="Vautrin S."/>
            <person name="Crespi M."/>
            <person name="Mangin B."/>
            <person name="Burke J.M."/>
            <person name="Salse J."/>
            <person name="Munos S."/>
            <person name="Vincourt P."/>
            <person name="Rieseberg L.H."/>
            <person name="Langlade N.B."/>
        </authorList>
    </citation>
    <scope>NUCLEOTIDE SEQUENCE</scope>
    <source>
        <tissue evidence="2">Leaves</tissue>
    </source>
</reference>
<dbReference type="Gramene" id="mRNA:HanXRQr2_Chr10g0429981">
    <property type="protein sequence ID" value="CDS:HanXRQr2_Chr10g0429981.1"/>
    <property type="gene ID" value="HanXRQr2_Chr10g0429981"/>
</dbReference>
<evidence type="ECO:0000313" key="2">
    <source>
        <dbReference type="EMBL" id="KAF5785554.1"/>
    </source>
</evidence>
<organism evidence="2 3">
    <name type="scientific">Helianthus annuus</name>
    <name type="common">Common sunflower</name>
    <dbReference type="NCBI Taxonomy" id="4232"/>
    <lineage>
        <taxon>Eukaryota</taxon>
        <taxon>Viridiplantae</taxon>
        <taxon>Streptophyta</taxon>
        <taxon>Embryophyta</taxon>
        <taxon>Tracheophyta</taxon>
        <taxon>Spermatophyta</taxon>
        <taxon>Magnoliopsida</taxon>
        <taxon>eudicotyledons</taxon>
        <taxon>Gunneridae</taxon>
        <taxon>Pentapetalae</taxon>
        <taxon>asterids</taxon>
        <taxon>campanulids</taxon>
        <taxon>Asterales</taxon>
        <taxon>Asteraceae</taxon>
        <taxon>Asteroideae</taxon>
        <taxon>Heliantheae alliance</taxon>
        <taxon>Heliantheae</taxon>
        <taxon>Helianthus</taxon>
    </lineage>
</organism>
<dbReference type="EMBL" id="MNCJ02000325">
    <property type="protein sequence ID" value="KAF5785554.1"/>
    <property type="molecule type" value="Genomic_DNA"/>
</dbReference>
<dbReference type="InterPro" id="IPR007789">
    <property type="entry name" value="DUF688"/>
</dbReference>